<dbReference type="Proteomes" id="UP000440578">
    <property type="component" value="Unassembled WGS sequence"/>
</dbReference>
<comment type="caution">
    <text evidence="5">The sequence shown here is derived from an EMBL/GenBank/DDBJ whole genome shotgun (WGS) entry which is preliminary data.</text>
</comment>
<organism evidence="5 6">
    <name type="scientific">Amphibalanus amphitrite</name>
    <name type="common">Striped barnacle</name>
    <name type="synonym">Balanus amphitrite</name>
    <dbReference type="NCBI Taxonomy" id="1232801"/>
    <lineage>
        <taxon>Eukaryota</taxon>
        <taxon>Metazoa</taxon>
        <taxon>Ecdysozoa</taxon>
        <taxon>Arthropoda</taxon>
        <taxon>Crustacea</taxon>
        <taxon>Multicrustacea</taxon>
        <taxon>Cirripedia</taxon>
        <taxon>Thoracica</taxon>
        <taxon>Thoracicalcarea</taxon>
        <taxon>Balanomorpha</taxon>
        <taxon>Balanoidea</taxon>
        <taxon>Balanidae</taxon>
        <taxon>Amphibalaninae</taxon>
        <taxon>Amphibalanus</taxon>
    </lineage>
</organism>
<feature type="chain" id="PRO_5025336889" description="SEA domain-containing protein" evidence="3">
    <location>
        <begin position="25"/>
        <end position="529"/>
    </location>
</feature>
<reference evidence="5 6" key="1">
    <citation type="submission" date="2019-07" db="EMBL/GenBank/DDBJ databases">
        <title>Draft genome assembly of a fouling barnacle, Amphibalanus amphitrite (Darwin, 1854): The first reference genome for Thecostraca.</title>
        <authorList>
            <person name="Kim W."/>
        </authorList>
    </citation>
    <scope>NUCLEOTIDE SEQUENCE [LARGE SCALE GENOMIC DNA]</scope>
    <source>
        <strain evidence="5">SNU_AA5</strain>
        <tissue evidence="5">Soma without cirri and trophi</tissue>
    </source>
</reference>
<protein>
    <recommendedName>
        <fullName evidence="4">SEA domain-containing protein</fullName>
    </recommendedName>
</protein>
<feature type="region of interest" description="Disordered" evidence="1">
    <location>
        <begin position="34"/>
        <end position="67"/>
    </location>
</feature>
<evidence type="ECO:0000256" key="3">
    <source>
        <dbReference type="SAM" id="SignalP"/>
    </source>
</evidence>
<dbReference type="InterPro" id="IPR000082">
    <property type="entry name" value="SEA_dom"/>
</dbReference>
<feature type="signal peptide" evidence="3">
    <location>
        <begin position="1"/>
        <end position="24"/>
    </location>
</feature>
<dbReference type="SUPFAM" id="SSF82671">
    <property type="entry name" value="SEA domain"/>
    <property type="match status" value="1"/>
</dbReference>
<keyword evidence="3" id="KW-0732">Signal</keyword>
<gene>
    <name evidence="5" type="ORF">FJT64_022171</name>
</gene>
<feature type="compositionally biased region" description="Low complexity" evidence="1">
    <location>
        <begin position="79"/>
        <end position="114"/>
    </location>
</feature>
<accession>A0A6A4WFQ2</accession>
<keyword evidence="2" id="KW-0812">Transmembrane</keyword>
<evidence type="ECO:0000256" key="2">
    <source>
        <dbReference type="SAM" id="Phobius"/>
    </source>
</evidence>
<sequence>MRRVLPLLLPLLLLSGQTVTFVNAEVTTEGTTVVTNSDGDRTTYNSTGNDTITTSATSETDGWTQSGLDVENTTTAVDLNATTTTTAETSTSTTPSTTTRRTTRTTTTTTTTTTTPPPPNWNLLPVERCLCRLDRSLSWAREQLIAEILLAEEAARAAATTTLSPNETQSVTVAGVWGSIRILNMHWRTVLLYPEEVAYQEATKYIHEQLDRIFRQALGSWYSTSEVLHMEEGSVIAHHKVYLTREVENMTELVRASFEAGYESGISDIRVDNSTSYYIPPGPAPKPAIWYLRYLALAIGIVIVIAIMYDIAWRTNTCALRSPYGYLEEPDGKQHVTLRERLRVAADKTRAAAGRTFVATRDVAVKTGRTISNPETFRKIGTLVTTNVVWVKTVGALKKSPQEDRQPTLDPEQGMEQQAEQLEQQLDEQLEQQLDEPGQTDGGDVQEPEEGESPAEGEGEGEAADKGEGEAPAEEGTEEATPSDEPEGGSPEAEEGAPKEEEQEPAKSTENEQPSEDAPTEPVQQEADG</sequence>
<evidence type="ECO:0000259" key="4">
    <source>
        <dbReference type="Pfam" id="PF01390"/>
    </source>
</evidence>
<feature type="compositionally biased region" description="Acidic residues" evidence="1">
    <location>
        <begin position="471"/>
        <end position="495"/>
    </location>
</feature>
<evidence type="ECO:0000313" key="5">
    <source>
        <dbReference type="EMBL" id="KAF0306246.1"/>
    </source>
</evidence>
<dbReference type="Pfam" id="PF01390">
    <property type="entry name" value="SEA"/>
    <property type="match status" value="1"/>
</dbReference>
<feature type="compositionally biased region" description="Basic and acidic residues" evidence="1">
    <location>
        <begin position="496"/>
        <end position="510"/>
    </location>
</feature>
<feature type="compositionally biased region" description="Acidic residues" evidence="1">
    <location>
        <begin position="444"/>
        <end position="462"/>
    </location>
</feature>
<dbReference type="OrthoDB" id="10596642at2759"/>
<keyword evidence="6" id="KW-1185">Reference proteome</keyword>
<feature type="compositionally biased region" description="Low complexity" evidence="1">
    <location>
        <begin position="412"/>
        <end position="424"/>
    </location>
</feature>
<dbReference type="EMBL" id="VIIS01000678">
    <property type="protein sequence ID" value="KAF0306246.1"/>
    <property type="molecule type" value="Genomic_DNA"/>
</dbReference>
<feature type="region of interest" description="Disordered" evidence="1">
    <location>
        <begin position="79"/>
        <end position="120"/>
    </location>
</feature>
<keyword evidence="2" id="KW-0472">Membrane</keyword>
<feature type="region of interest" description="Disordered" evidence="1">
    <location>
        <begin position="399"/>
        <end position="529"/>
    </location>
</feature>
<feature type="domain" description="SEA" evidence="4">
    <location>
        <begin position="178"/>
        <end position="251"/>
    </location>
</feature>
<proteinExistence type="predicted"/>
<evidence type="ECO:0000256" key="1">
    <source>
        <dbReference type="SAM" id="MobiDB-lite"/>
    </source>
</evidence>
<dbReference type="InterPro" id="IPR036364">
    <property type="entry name" value="SEA_dom_sf"/>
</dbReference>
<keyword evidence="2" id="KW-1133">Transmembrane helix</keyword>
<dbReference type="AlphaFoldDB" id="A0A6A4WFQ2"/>
<name>A0A6A4WFQ2_AMPAM</name>
<feature type="transmembrane region" description="Helical" evidence="2">
    <location>
        <begin position="290"/>
        <end position="312"/>
    </location>
</feature>
<feature type="compositionally biased region" description="Polar residues" evidence="1">
    <location>
        <begin position="42"/>
        <end position="67"/>
    </location>
</feature>
<evidence type="ECO:0000313" key="6">
    <source>
        <dbReference type="Proteomes" id="UP000440578"/>
    </source>
</evidence>
<feature type="compositionally biased region" description="Acidic residues" evidence="1">
    <location>
        <begin position="425"/>
        <end position="434"/>
    </location>
</feature>